<evidence type="ECO:0000313" key="5">
    <source>
        <dbReference type="Proteomes" id="UP000649617"/>
    </source>
</evidence>
<protein>
    <submittedName>
        <fullName evidence="4">Neil3 protein</fullName>
    </submittedName>
</protein>
<dbReference type="InterPro" id="IPR011992">
    <property type="entry name" value="EF-hand-dom_pair"/>
</dbReference>
<feature type="region of interest" description="Disordered" evidence="1">
    <location>
        <begin position="70"/>
        <end position="94"/>
    </location>
</feature>
<keyword evidence="2" id="KW-0472">Membrane</keyword>
<dbReference type="SUPFAM" id="SSF50729">
    <property type="entry name" value="PH domain-like"/>
    <property type="match status" value="2"/>
</dbReference>
<dbReference type="AlphaFoldDB" id="A0A812W576"/>
<keyword evidence="5" id="KW-1185">Reference proteome</keyword>
<dbReference type="InterPro" id="IPR001849">
    <property type="entry name" value="PH_domain"/>
</dbReference>
<evidence type="ECO:0000256" key="2">
    <source>
        <dbReference type="SAM" id="Phobius"/>
    </source>
</evidence>
<dbReference type="Gene3D" id="1.10.8.50">
    <property type="match status" value="1"/>
</dbReference>
<sequence>MPLADIEKLTVKDFRITMEVRDQKKPVEFQVDSSKGPREFSQWASSLEKLLSQRLGANFVSSVSADEGAAAAPEPASSDGGHASASVSGGTTPRDAPRVLCEGELLVLKKNREDPRYCVLRTDCFEYFSSKEDYQTGVAARARALIEDITSFEVLEGGIMEVELGDKKLAFKALSSEDLVRWQTAWETDPDELIAAAEKPQTTMPTTTPLVAPAPKARVVTSGKFSLRGEGSQATSGMLVLREDRLEFFKGRDGKVPDDQVPDLSAFIQDIEDLEVLDDTLAVRLLDQSRTFELFSPQGKSMEEWYSELQHVFSETGSTANSHRDSVVDEDPKANVTLDEEAARIAKDLVQAVKTVNVMFKTARTLNGHKVQNEADFHRALQQADSGQVNPEDLAGALKDLGIGLTDAQIESLIFSMDQSEGGGISLDELKKVLLFQQLLAVLGTCAPLDGDGAGQGLSGTHVFSCAIIIVIQRLLQELFIVMDSLAIRVHFGMSGGADFRLLLRDATAKVVSFAYLAACEARRPFDILSPNFDFDGAIRRLKEAAAERKICDLIMDQLLLPGVGNVIKDGSIKYQRFVASWLANARASRYHEPTRAGRWKAFSAQNSIRLLLAMRWMTLLGGLFFMAYVLAEDSGILL</sequence>
<evidence type="ECO:0000259" key="3">
    <source>
        <dbReference type="PROSITE" id="PS50003"/>
    </source>
</evidence>
<dbReference type="Proteomes" id="UP000649617">
    <property type="component" value="Unassembled WGS sequence"/>
</dbReference>
<keyword evidence="2" id="KW-1133">Transmembrane helix</keyword>
<reference evidence="4" key="1">
    <citation type="submission" date="2021-02" db="EMBL/GenBank/DDBJ databases">
        <authorList>
            <person name="Dougan E. K."/>
            <person name="Rhodes N."/>
            <person name="Thang M."/>
            <person name="Chan C."/>
        </authorList>
    </citation>
    <scope>NUCLEOTIDE SEQUENCE</scope>
</reference>
<dbReference type="GO" id="GO:0003676">
    <property type="term" value="F:nucleic acid binding"/>
    <property type="evidence" value="ECO:0007669"/>
    <property type="project" value="InterPro"/>
</dbReference>
<feature type="domain" description="PH" evidence="3">
    <location>
        <begin position="1"/>
        <end position="52"/>
    </location>
</feature>
<dbReference type="EMBL" id="CAJNIZ010043415">
    <property type="protein sequence ID" value="CAE7659677.1"/>
    <property type="molecule type" value="Genomic_DNA"/>
</dbReference>
<keyword evidence="2" id="KW-0812">Transmembrane</keyword>
<evidence type="ECO:0000256" key="1">
    <source>
        <dbReference type="SAM" id="MobiDB-lite"/>
    </source>
</evidence>
<dbReference type="SUPFAM" id="SSF46946">
    <property type="entry name" value="S13-like H2TH domain"/>
    <property type="match status" value="1"/>
</dbReference>
<dbReference type="InterPro" id="IPR010979">
    <property type="entry name" value="Ribosomal_uS13-like_H2TH"/>
</dbReference>
<feature type="transmembrane region" description="Helical" evidence="2">
    <location>
        <begin position="611"/>
        <end position="632"/>
    </location>
</feature>
<organism evidence="4 5">
    <name type="scientific">Symbiodinium pilosum</name>
    <name type="common">Dinoflagellate</name>
    <dbReference type="NCBI Taxonomy" id="2952"/>
    <lineage>
        <taxon>Eukaryota</taxon>
        <taxon>Sar</taxon>
        <taxon>Alveolata</taxon>
        <taxon>Dinophyceae</taxon>
        <taxon>Suessiales</taxon>
        <taxon>Symbiodiniaceae</taxon>
        <taxon>Symbiodinium</taxon>
    </lineage>
</organism>
<dbReference type="PROSITE" id="PS50003">
    <property type="entry name" value="PH_DOMAIN"/>
    <property type="match status" value="2"/>
</dbReference>
<gene>
    <name evidence="4" type="primary">Neil3</name>
    <name evidence="4" type="ORF">SPIL2461_LOCUS17853</name>
</gene>
<dbReference type="SUPFAM" id="SSF47473">
    <property type="entry name" value="EF-hand"/>
    <property type="match status" value="1"/>
</dbReference>
<feature type="compositionally biased region" description="Low complexity" evidence="1">
    <location>
        <begin position="70"/>
        <end position="80"/>
    </location>
</feature>
<proteinExistence type="predicted"/>
<evidence type="ECO:0000313" key="4">
    <source>
        <dbReference type="EMBL" id="CAE7659677.1"/>
    </source>
</evidence>
<feature type="domain" description="PH" evidence="3">
    <location>
        <begin position="218"/>
        <end position="314"/>
    </location>
</feature>
<dbReference type="SMART" id="SM00233">
    <property type="entry name" value="PH"/>
    <property type="match status" value="2"/>
</dbReference>
<name>A0A812W576_SYMPI</name>
<dbReference type="OrthoDB" id="412474at2759"/>
<accession>A0A812W576</accession>
<comment type="caution">
    <text evidence="4">The sequence shown here is derived from an EMBL/GenBank/DDBJ whole genome shotgun (WGS) entry which is preliminary data.</text>
</comment>
<dbReference type="Gene3D" id="1.10.238.10">
    <property type="entry name" value="EF-hand"/>
    <property type="match status" value="1"/>
</dbReference>